<keyword evidence="2 3" id="KW-0456">Lyase</keyword>
<name>A0ABU5SRZ7_9CYAN</name>
<dbReference type="EC" id="4.-.-.-" evidence="3"/>
<dbReference type="Pfam" id="PF09367">
    <property type="entry name" value="CpeS"/>
    <property type="match status" value="1"/>
</dbReference>
<dbReference type="GO" id="GO:0016829">
    <property type="term" value="F:lyase activity"/>
    <property type="evidence" value="ECO:0007669"/>
    <property type="project" value="UniProtKB-KW"/>
</dbReference>
<gene>
    <name evidence="3" type="primary">cpcS</name>
    <name evidence="5" type="ORF">VB739_01570</name>
</gene>
<evidence type="ECO:0000313" key="5">
    <source>
        <dbReference type="EMBL" id="MEA5441238.1"/>
    </source>
</evidence>
<accession>A0ABU5SRZ7</accession>
<dbReference type="Proteomes" id="UP001302329">
    <property type="component" value="Unassembled WGS sequence"/>
</dbReference>
<comment type="caution">
    <text evidence="5">The sequence shown here is derived from an EMBL/GenBank/DDBJ whole genome shotgun (WGS) entry which is preliminary data.</text>
</comment>
<organism evidence="5 6">
    <name type="scientific">Cyanobium gracile UHCC 0281</name>
    <dbReference type="NCBI Taxonomy" id="3110309"/>
    <lineage>
        <taxon>Bacteria</taxon>
        <taxon>Bacillati</taxon>
        <taxon>Cyanobacteriota</taxon>
        <taxon>Cyanophyceae</taxon>
        <taxon>Synechococcales</taxon>
        <taxon>Prochlorococcaceae</taxon>
        <taxon>Cyanobium</taxon>
    </lineage>
</organism>
<dbReference type="Gene3D" id="2.40.128.20">
    <property type="match status" value="1"/>
</dbReference>
<feature type="region of interest" description="Disordered" evidence="4">
    <location>
        <begin position="151"/>
        <end position="177"/>
    </location>
</feature>
<dbReference type="CDD" id="cd16339">
    <property type="entry name" value="CpcS"/>
    <property type="match status" value="1"/>
</dbReference>
<proteinExistence type="inferred from homology"/>
<comment type="function">
    <text evidence="3">Covalently attaches a chromophore to Cys residue(s) of phycobiliproteins.</text>
</comment>
<reference evidence="5 6" key="1">
    <citation type="submission" date="2023-12" db="EMBL/GenBank/DDBJ databases">
        <title>Baltic Sea Cyanobacteria.</title>
        <authorList>
            <person name="Delbaje E."/>
            <person name="Fewer D.P."/>
            <person name="Shishido T.K."/>
        </authorList>
    </citation>
    <scope>NUCLEOTIDE SEQUENCE [LARGE SCALE GENOMIC DNA]</scope>
    <source>
        <strain evidence="5 6">UHCC 0281</strain>
    </source>
</reference>
<feature type="region of interest" description="Disordered" evidence="4">
    <location>
        <begin position="73"/>
        <end position="111"/>
    </location>
</feature>
<evidence type="ECO:0000256" key="3">
    <source>
        <dbReference type="HAMAP-Rule" id="MF_01459"/>
    </source>
</evidence>
<dbReference type="InterPro" id="IPR012674">
    <property type="entry name" value="Calycin"/>
</dbReference>
<comment type="similarity">
    <text evidence="1 3">Belongs to the CpcS/CpeS biliprotein lyase family.</text>
</comment>
<feature type="compositionally biased region" description="Basic and acidic residues" evidence="4">
    <location>
        <begin position="151"/>
        <end position="160"/>
    </location>
</feature>
<evidence type="ECO:0000256" key="1">
    <source>
        <dbReference type="ARBA" id="ARBA00010681"/>
    </source>
</evidence>
<dbReference type="HAMAP" id="MF_01459">
    <property type="entry name" value="Chrphore_lyase_CpxS"/>
    <property type="match status" value="1"/>
</dbReference>
<dbReference type="RefSeq" id="WP_323355389.1">
    <property type="nucleotide sequence ID" value="NZ_JAYGHY010000003.1"/>
</dbReference>
<dbReference type="EMBL" id="JAYGHY010000003">
    <property type="protein sequence ID" value="MEA5441238.1"/>
    <property type="molecule type" value="Genomic_DNA"/>
</dbReference>
<keyword evidence="6" id="KW-1185">Reference proteome</keyword>
<evidence type="ECO:0000256" key="4">
    <source>
        <dbReference type="SAM" id="MobiDB-lite"/>
    </source>
</evidence>
<protein>
    <recommendedName>
        <fullName evidence="3">Chromophore lyase CpcS/CpeS</fullName>
        <ecNumber evidence="3">4.-.-.-</ecNumber>
    </recommendedName>
</protein>
<dbReference type="InterPro" id="IPR018536">
    <property type="entry name" value="CpcS/CpeS"/>
</dbReference>
<evidence type="ECO:0000313" key="6">
    <source>
        <dbReference type="Proteomes" id="UP001302329"/>
    </source>
</evidence>
<sequence length="177" mass="19544">MTSATEPSTPVTIAPFPPETIATFLAFCAGDWLALRSRFNLEEGRDEARQAEEEEVSWHSSERGDLQVTYLAPQELDGPGGLEISPPSGGRHRLLFQPDGGFQSQDPDGAVSTGRWQLWPDGSLELTSERAGTSVRERIWFTKANLRLRSSVEHHPDGRPGRASFSSEIRRVSRPAS</sequence>
<evidence type="ECO:0000256" key="2">
    <source>
        <dbReference type="ARBA" id="ARBA00023239"/>
    </source>
</evidence>